<dbReference type="AlphaFoldDB" id="A0A8X6T9S7"/>
<evidence type="ECO:0000313" key="1">
    <source>
        <dbReference type="EMBL" id="GFS91578.1"/>
    </source>
</evidence>
<organism evidence="1 2">
    <name type="scientific">Nephila pilipes</name>
    <name type="common">Giant wood spider</name>
    <name type="synonym">Nephila maculata</name>
    <dbReference type="NCBI Taxonomy" id="299642"/>
    <lineage>
        <taxon>Eukaryota</taxon>
        <taxon>Metazoa</taxon>
        <taxon>Ecdysozoa</taxon>
        <taxon>Arthropoda</taxon>
        <taxon>Chelicerata</taxon>
        <taxon>Arachnida</taxon>
        <taxon>Araneae</taxon>
        <taxon>Araneomorphae</taxon>
        <taxon>Entelegynae</taxon>
        <taxon>Araneoidea</taxon>
        <taxon>Nephilidae</taxon>
        <taxon>Nephila</taxon>
    </lineage>
</organism>
<keyword evidence="2" id="KW-1185">Reference proteome</keyword>
<evidence type="ECO:0000313" key="2">
    <source>
        <dbReference type="Proteomes" id="UP000887013"/>
    </source>
</evidence>
<proteinExistence type="predicted"/>
<dbReference type="Proteomes" id="UP000887013">
    <property type="component" value="Unassembled WGS sequence"/>
</dbReference>
<gene>
    <name evidence="1" type="ORF">NPIL_117361</name>
</gene>
<protein>
    <submittedName>
        <fullName evidence="1">Uncharacterized protein</fullName>
    </submittedName>
</protein>
<sequence length="80" mass="9022">MQHKISLIKISKRQYAEEIEKHGGKEIKPSVERSEEEDRKYVRVDAGDLKDLVDEDGQGIGRDGVIRTIGGERTLVTESV</sequence>
<reference evidence="1" key="1">
    <citation type="submission" date="2020-08" db="EMBL/GenBank/DDBJ databases">
        <title>Multicomponent nature underlies the extraordinary mechanical properties of spider dragline silk.</title>
        <authorList>
            <person name="Kono N."/>
            <person name="Nakamura H."/>
            <person name="Mori M."/>
            <person name="Yoshida Y."/>
            <person name="Ohtoshi R."/>
            <person name="Malay A.D."/>
            <person name="Moran D.A.P."/>
            <person name="Tomita M."/>
            <person name="Numata K."/>
            <person name="Arakawa K."/>
        </authorList>
    </citation>
    <scope>NUCLEOTIDE SEQUENCE</scope>
</reference>
<dbReference type="EMBL" id="BMAW01099756">
    <property type="protein sequence ID" value="GFS91578.1"/>
    <property type="molecule type" value="Genomic_DNA"/>
</dbReference>
<accession>A0A8X6T9S7</accession>
<name>A0A8X6T9S7_NEPPI</name>
<comment type="caution">
    <text evidence="1">The sequence shown here is derived from an EMBL/GenBank/DDBJ whole genome shotgun (WGS) entry which is preliminary data.</text>
</comment>